<dbReference type="Gene3D" id="2.60.120.10">
    <property type="entry name" value="Jelly Rolls"/>
    <property type="match status" value="1"/>
</dbReference>
<organism evidence="6 7">
    <name type="scientific">Cohnella silvisoli</name>
    <dbReference type="NCBI Taxonomy" id="2873699"/>
    <lineage>
        <taxon>Bacteria</taxon>
        <taxon>Bacillati</taxon>
        <taxon>Bacillota</taxon>
        <taxon>Bacilli</taxon>
        <taxon>Bacillales</taxon>
        <taxon>Paenibacillaceae</taxon>
        <taxon>Cohnella</taxon>
    </lineage>
</organism>
<evidence type="ECO:0000256" key="3">
    <source>
        <dbReference type="ARBA" id="ARBA00023159"/>
    </source>
</evidence>
<keyword evidence="7" id="KW-1185">Reference proteome</keyword>
<gene>
    <name evidence="6" type="ORF">QJS35_31130</name>
</gene>
<dbReference type="InterPro" id="IPR018490">
    <property type="entry name" value="cNMP-bd_dom_sf"/>
</dbReference>
<dbReference type="RefSeq" id="WP_232189915.1">
    <property type="nucleotide sequence ID" value="NZ_JAIOAP010000024.1"/>
</dbReference>
<evidence type="ECO:0000313" key="7">
    <source>
        <dbReference type="Proteomes" id="UP001493487"/>
    </source>
</evidence>
<keyword evidence="2" id="KW-0238">DNA-binding</keyword>
<evidence type="ECO:0000259" key="5">
    <source>
        <dbReference type="PROSITE" id="PS51063"/>
    </source>
</evidence>
<reference evidence="6 7" key="1">
    <citation type="journal article" date="2023" name="Genome Announc.">
        <title>Pan-Genome Analyses of the Genus Cohnella and Proposal of the Novel Species Cohnella silvisoli sp. nov., Isolated from Forest Soil.</title>
        <authorList>
            <person name="Wang C."/>
            <person name="Mao L."/>
            <person name="Bao G."/>
            <person name="Zhu H."/>
        </authorList>
    </citation>
    <scope>NUCLEOTIDE SEQUENCE [LARGE SCALE GENOMIC DNA]</scope>
    <source>
        <strain evidence="6 7">NL03-T5-1</strain>
    </source>
</reference>
<dbReference type="InterPro" id="IPR014710">
    <property type="entry name" value="RmlC-like_jellyroll"/>
</dbReference>
<proteinExistence type="predicted"/>
<dbReference type="SMART" id="SM00419">
    <property type="entry name" value="HTH_CRP"/>
    <property type="match status" value="1"/>
</dbReference>
<keyword evidence="3" id="KW-0010">Activator</keyword>
<dbReference type="Pfam" id="PF13545">
    <property type="entry name" value="HTH_Crp_2"/>
    <property type="match status" value="1"/>
</dbReference>
<name>A0ABV1L3D8_9BACL</name>
<dbReference type="PROSITE" id="PS51063">
    <property type="entry name" value="HTH_CRP_2"/>
    <property type="match status" value="1"/>
</dbReference>
<dbReference type="InterPro" id="IPR036390">
    <property type="entry name" value="WH_DNA-bd_sf"/>
</dbReference>
<accession>A0ABV1L3D8</accession>
<keyword evidence="4" id="KW-0804">Transcription</keyword>
<dbReference type="EMBL" id="JASKHM010000025">
    <property type="protein sequence ID" value="MEQ4486838.1"/>
    <property type="molecule type" value="Genomic_DNA"/>
</dbReference>
<protein>
    <submittedName>
        <fullName evidence="6">Crp/Fnr family transcriptional regulator</fullName>
    </submittedName>
</protein>
<dbReference type="SUPFAM" id="SSF51206">
    <property type="entry name" value="cAMP-binding domain-like"/>
    <property type="match status" value="1"/>
</dbReference>
<dbReference type="SUPFAM" id="SSF46785">
    <property type="entry name" value="Winged helix' DNA-binding domain"/>
    <property type="match status" value="1"/>
</dbReference>
<dbReference type="Proteomes" id="UP001493487">
    <property type="component" value="Unassembled WGS sequence"/>
</dbReference>
<comment type="caution">
    <text evidence="6">The sequence shown here is derived from an EMBL/GenBank/DDBJ whole genome shotgun (WGS) entry which is preliminary data.</text>
</comment>
<sequence>MNIIVPGQLAGVHSMDNKYHFTSAVAFTDSVLYFFSHERFNELIKTYPELVGFFTETLIKEIQILLEEISFNSLSAEQQIGLLLSNLSKVYMHNEIPMKQRELAAFTGLNRITIYKILKKWKEDGVIEMKNHKIHIQDTEYFRVHLKS</sequence>
<feature type="domain" description="HTH crp-type" evidence="5">
    <location>
        <begin position="74"/>
        <end position="140"/>
    </location>
</feature>
<evidence type="ECO:0000256" key="1">
    <source>
        <dbReference type="ARBA" id="ARBA00023015"/>
    </source>
</evidence>
<evidence type="ECO:0000256" key="4">
    <source>
        <dbReference type="ARBA" id="ARBA00023163"/>
    </source>
</evidence>
<keyword evidence="1" id="KW-0805">Transcription regulation</keyword>
<evidence type="ECO:0000313" key="6">
    <source>
        <dbReference type="EMBL" id="MEQ4486838.1"/>
    </source>
</evidence>
<dbReference type="InterPro" id="IPR012318">
    <property type="entry name" value="HTH_CRP"/>
</dbReference>
<evidence type="ECO:0000256" key="2">
    <source>
        <dbReference type="ARBA" id="ARBA00023125"/>
    </source>
</evidence>